<dbReference type="EMBL" id="UFAJ01000724">
    <property type="protein sequence ID" value="SSD61486.1"/>
    <property type="molecule type" value="Genomic_DNA"/>
</dbReference>
<gene>
    <name evidence="1" type="ORF">SCODWIG_03247</name>
</gene>
<dbReference type="Gene3D" id="3.40.50.720">
    <property type="entry name" value="NAD(P)-binding Rossmann-like Domain"/>
    <property type="match status" value="1"/>
</dbReference>
<evidence type="ECO:0000313" key="1">
    <source>
        <dbReference type="EMBL" id="SSD61486.1"/>
    </source>
</evidence>
<dbReference type="AlphaFoldDB" id="A0A376B9Y4"/>
<reference evidence="2" key="1">
    <citation type="submission" date="2018-06" db="EMBL/GenBank/DDBJ databases">
        <authorList>
            <person name="Guldener U."/>
        </authorList>
    </citation>
    <scope>NUCLEOTIDE SEQUENCE [LARGE SCALE GENOMIC DNA]</scope>
    <source>
        <strain evidence="2">UTAD17</strain>
    </source>
</reference>
<sequence length="320" mass="35736">MKKRITVAIDGINNTNTITNNVNNNEMGFIYTSRNEENVHNSMNNFISLANTASKSKNNIAQFVGIVMDVNEFNPRSSYKMIFSDSLNNKKIEMLQFNQLINRLNCLNNGVHGSDISTVILSHGIAQDKLTLRINSRDYINEIMNTNFTSNVMINNYFLKKWLLDSRRSKLATASKVNKATSKKVILNISSILGGGMHTPTVINDNENNNMIDLNVPGTSIYSASKSALNKYIKVVQNELDINKKNNITISYYSPGLIKDTDMIKNLKDSEYLLKYLDSKTTAAGGDNDNKVYSLSSTSDVVANNIWKYVGELKQGSPSS</sequence>
<keyword evidence="2" id="KW-1185">Reference proteome</keyword>
<organism evidence="1 2">
    <name type="scientific">Saccharomycodes ludwigii</name>
    <dbReference type="NCBI Taxonomy" id="36035"/>
    <lineage>
        <taxon>Eukaryota</taxon>
        <taxon>Fungi</taxon>
        <taxon>Dikarya</taxon>
        <taxon>Ascomycota</taxon>
        <taxon>Saccharomycotina</taxon>
        <taxon>Saccharomycetes</taxon>
        <taxon>Saccharomycodales</taxon>
        <taxon>Saccharomycodaceae</taxon>
        <taxon>Saccharomycodes</taxon>
    </lineage>
</organism>
<dbReference type="VEuPathDB" id="FungiDB:SCODWIG_03247"/>
<dbReference type="InterPro" id="IPR036291">
    <property type="entry name" value="NAD(P)-bd_dom_sf"/>
</dbReference>
<accession>A0A376B9Y4</accession>
<dbReference type="Pfam" id="PF00106">
    <property type="entry name" value="adh_short"/>
    <property type="match status" value="1"/>
</dbReference>
<dbReference type="InterPro" id="IPR002347">
    <property type="entry name" value="SDR_fam"/>
</dbReference>
<name>A0A376B9Y4_9ASCO</name>
<dbReference type="SUPFAM" id="SSF51735">
    <property type="entry name" value="NAD(P)-binding Rossmann-fold domains"/>
    <property type="match status" value="1"/>
</dbReference>
<evidence type="ECO:0000313" key="2">
    <source>
        <dbReference type="Proteomes" id="UP000262825"/>
    </source>
</evidence>
<dbReference type="Proteomes" id="UP000262825">
    <property type="component" value="Unassembled WGS sequence"/>
</dbReference>
<proteinExistence type="predicted"/>
<protein>
    <submittedName>
        <fullName evidence="1">Uncharacterized protein</fullName>
    </submittedName>
</protein>